<dbReference type="SUPFAM" id="SSF51395">
    <property type="entry name" value="FMN-linked oxidoreductases"/>
    <property type="match status" value="1"/>
</dbReference>
<feature type="domain" description="NADH:flavin oxidoreductase/NADH oxidase N-terminal" evidence="2">
    <location>
        <begin position="43"/>
        <end position="433"/>
    </location>
</feature>
<evidence type="ECO:0000256" key="1">
    <source>
        <dbReference type="SAM" id="MobiDB-lite"/>
    </source>
</evidence>
<sequence>MSTTDHATAPSPAVVPAEGIPYYTPAANPGAEADPTEKETPTLFRPLKIRDVTLKNRAIVAPMCMYSTNPDPASPSIGALTDFHVVHLGHLALKGAGLVIIEATSVQPNGRISPNDSGLWQEGTASEQFKGLKRVVDFVHSQGGKIGIQLAHAGRKASVVAPWLASAKGVRSLKADEGAFGWPKNVVGPSGGEENIWAEGGVSYWAPRELSTEEVEEVVRAFARSAELAVKAGVDVIEIHGAHGYLVNQFLSPVTNRRTDKYGGSFENRTRFLREIASSIRAVIPEGMPLFLRISASEWLEGQPIAAERGSWDINSSIELLKILPELGVDFLDVSSGGNHKDQKFDPHGDYQVKLAAQLRKEIRAAGGKTLVGAVGLITQAEAASEIVQGADNDEAHRAETMLAGEEPRADAVLMARQFLREPDWVMNAAKKLGVHLNPPVQFGRAYLR</sequence>
<dbReference type="InterPro" id="IPR013785">
    <property type="entry name" value="Aldolase_TIM"/>
</dbReference>
<dbReference type="PANTHER" id="PTHR43303:SF2">
    <property type="entry name" value="INDOLEAMINE 2,3-DIOXYGENASE PYRROLE 2,3-DIOXYGENASE (AFU_ORTHOLOGUE AFUA_5G01450"/>
    <property type="match status" value="1"/>
</dbReference>
<dbReference type="CDD" id="cd02932">
    <property type="entry name" value="OYE_YqiM_FMN"/>
    <property type="match status" value="1"/>
</dbReference>
<evidence type="ECO:0000259" key="2">
    <source>
        <dbReference type="Pfam" id="PF00724"/>
    </source>
</evidence>
<dbReference type="Pfam" id="PF00724">
    <property type="entry name" value="Oxidored_FMN"/>
    <property type="match status" value="1"/>
</dbReference>
<feature type="region of interest" description="Disordered" evidence="1">
    <location>
        <begin position="1"/>
        <end position="43"/>
    </location>
</feature>
<protein>
    <recommendedName>
        <fullName evidence="2">NADH:flavin oxidoreductase/NADH oxidase N-terminal domain-containing protein</fullName>
    </recommendedName>
</protein>
<dbReference type="Gene3D" id="3.20.20.70">
    <property type="entry name" value="Aldolase class I"/>
    <property type="match status" value="1"/>
</dbReference>
<dbReference type="PANTHER" id="PTHR43303">
    <property type="entry name" value="NADPH DEHYDROGENASE C23G7.10C-RELATED"/>
    <property type="match status" value="1"/>
</dbReference>
<organism evidence="3 4">
    <name type="scientific">Aspergillus keveii</name>
    <dbReference type="NCBI Taxonomy" id="714993"/>
    <lineage>
        <taxon>Eukaryota</taxon>
        <taxon>Fungi</taxon>
        <taxon>Dikarya</taxon>
        <taxon>Ascomycota</taxon>
        <taxon>Pezizomycotina</taxon>
        <taxon>Eurotiomycetes</taxon>
        <taxon>Eurotiomycetidae</taxon>
        <taxon>Eurotiales</taxon>
        <taxon>Aspergillaceae</taxon>
        <taxon>Aspergillus</taxon>
        <taxon>Aspergillus subgen. Nidulantes</taxon>
    </lineage>
</organism>
<evidence type="ECO:0000313" key="4">
    <source>
        <dbReference type="Proteomes" id="UP001610563"/>
    </source>
</evidence>
<gene>
    <name evidence="3" type="ORF">BJX66DRAFT_57468</name>
</gene>
<name>A0ABR4GH03_9EURO</name>
<dbReference type="Proteomes" id="UP001610563">
    <property type="component" value="Unassembled WGS sequence"/>
</dbReference>
<accession>A0ABR4GH03</accession>
<keyword evidence="4" id="KW-1185">Reference proteome</keyword>
<proteinExistence type="predicted"/>
<dbReference type="EMBL" id="JBFTWV010000014">
    <property type="protein sequence ID" value="KAL2798322.1"/>
    <property type="molecule type" value="Genomic_DNA"/>
</dbReference>
<comment type="caution">
    <text evidence="3">The sequence shown here is derived from an EMBL/GenBank/DDBJ whole genome shotgun (WGS) entry which is preliminary data.</text>
</comment>
<dbReference type="InterPro" id="IPR001155">
    <property type="entry name" value="OxRdtase_FMN_N"/>
</dbReference>
<dbReference type="InterPro" id="IPR044152">
    <property type="entry name" value="YqjM-like"/>
</dbReference>
<reference evidence="3 4" key="1">
    <citation type="submission" date="2024-07" db="EMBL/GenBank/DDBJ databases">
        <title>Section-level genome sequencing and comparative genomics of Aspergillus sections Usti and Cavernicolus.</title>
        <authorList>
            <consortium name="Lawrence Berkeley National Laboratory"/>
            <person name="Nybo J.L."/>
            <person name="Vesth T.C."/>
            <person name="Theobald S."/>
            <person name="Frisvad J.C."/>
            <person name="Larsen T.O."/>
            <person name="Kjaerboelling I."/>
            <person name="Rothschild-Mancinelli K."/>
            <person name="Lyhne E.K."/>
            <person name="Kogle M.E."/>
            <person name="Barry K."/>
            <person name="Clum A."/>
            <person name="Na H."/>
            <person name="Ledsgaard L."/>
            <person name="Lin J."/>
            <person name="Lipzen A."/>
            <person name="Kuo A."/>
            <person name="Riley R."/>
            <person name="Mondo S."/>
            <person name="Labutti K."/>
            <person name="Haridas S."/>
            <person name="Pangalinan J."/>
            <person name="Salamov A.A."/>
            <person name="Simmons B.A."/>
            <person name="Magnuson J.K."/>
            <person name="Chen J."/>
            <person name="Drula E."/>
            <person name="Henrissat B."/>
            <person name="Wiebenga A."/>
            <person name="Lubbers R.J."/>
            <person name="Gomes A.C."/>
            <person name="Makela M.R."/>
            <person name="Stajich J."/>
            <person name="Grigoriev I.V."/>
            <person name="Mortensen U.H."/>
            <person name="De Vries R.P."/>
            <person name="Baker S.E."/>
            <person name="Andersen M.R."/>
        </authorList>
    </citation>
    <scope>NUCLEOTIDE SEQUENCE [LARGE SCALE GENOMIC DNA]</scope>
    <source>
        <strain evidence="3 4">CBS 209.92</strain>
    </source>
</reference>
<evidence type="ECO:0000313" key="3">
    <source>
        <dbReference type="EMBL" id="KAL2798322.1"/>
    </source>
</evidence>